<evidence type="ECO:0000259" key="8">
    <source>
        <dbReference type="PROSITE" id="PS50853"/>
    </source>
</evidence>
<evidence type="ECO:0000256" key="7">
    <source>
        <dbReference type="SAM" id="SignalP"/>
    </source>
</evidence>
<dbReference type="Pfam" id="PF00041">
    <property type="entry name" value="fn3"/>
    <property type="match status" value="1"/>
</dbReference>
<dbReference type="PANTHER" id="PTHR23037:SF46">
    <property type="entry name" value="INTERLEUKIN 5 RECEPTOR SUBUNIT ALPHA"/>
    <property type="match status" value="1"/>
</dbReference>
<dbReference type="AlphaFoldDB" id="A0A0L7LK38"/>
<keyword evidence="6" id="KW-0325">Glycoprotein</keyword>
<evidence type="ECO:0000313" key="10">
    <source>
        <dbReference type="Proteomes" id="UP000037510"/>
    </source>
</evidence>
<evidence type="ECO:0000256" key="6">
    <source>
        <dbReference type="ARBA" id="ARBA00023180"/>
    </source>
</evidence>
<dbReference type="GO" id="GO:0004896">
    <property type="term" value="F:cytokine receptor activity"/>
    <property type="evidence" value="ECO:0007669"/>
    <property type="project" value="TreeGrafter"/>
</dbReference>
<evidence type="ECO:0000256" key="1">
    <source>
        <dbReference type="ARBA" id="ARBA00004479"/>
    </source>
</evidence>
<evidence type="ECO:0000256" key="3">
    <source>
        <dbReference type="ARBA" id="ARBA00022989"/>
    </source>
</evidence>
<comment type="subcellular location">
    <subcellularLocation>
        <location evidence="1">Membrane</location>
        <topology evidence="1">Single-pass type I membrane protein</topology>
    </subcellularLocation>
</comment>
<dbReference type="InterPro" id="IPR013783">
    <property type="entry name" value="Ig-like_fold"/>
</dbReference>
<dbReference type="PROSITE" id="PS50853">
    <property type="entry name" value="FN3"/>
    <property type="match status" value="2"/>
</dbReference>
<gene>
    <name evidence="9" type="ORF">OBRU01_06941</name>
</gene>
<protein>
    <submittedName>
        <fullName evidence="9">Cytokine receptor-like protein</fullName>
    </submittedName>
</protein>
<organism evidence="9 10">
    <name type="scientific">Operophtera brumata</name>
    <name type="common">Winter moth</name>
    <name type="synonym">Phalaena brumata</name>
    <dbReference type="NCBI Taxonomy" id="104452"/>
    <lineage>
        <taxon>Eukaryota</taxon>
        <taxon>Metazoa</taxon>
        <taxon>Ecdysozoa</taxon>
        <taxon>Arthropoda</taxon>
        <taxon>Hexapoda</taxon>
        <taxon>Insecta</taxon>
        <taxon>Pterygota</taxon>
        <taxon>Neoptera</taxon>
        <taxon>Endopterygota</taxon>
        <taxon>Lepidoptera</taxon>
        <taxon>Glossata</taxon>
        <taxon>Ditrysia</taxon>
        <taxon>Geometroidea</taxon>
        <taxon>Geometridae</taxon>
        <taxon>Larentiinae</taxon>
        <taxon>Operophtera</taxon>
    </lineage>
</organism>
<dbReference type="STRING" id="104452.A0A0L7LK38"/>
<feature type="domain" description="Fibronectin type-III" evidence="8">
    <location>
        <begin position="217"/>
        <end position="325"/>
    </location>
</feature>
<evidence type="ECO:0000256" key="5">
    <source>
        <dbReference type="ARBA" id="ARBA00023170"/>
    </source>
</evidence>
<proteinExistence type="predicted"/>
<dbReference type="EMBL" id="JTDY01000805">
    <property type="protein sequence ID" value="KOB75812.1"/>
    <property type="molecule type" value="Genomic_DNA"/>
</dbReference>
<dbReference type="CDD" id="cd00063">
    <property type="entry name" value="FN3"/>
    <property type="match status" value="2"/>
</dbReference>
<keyword evidence="10" id="KW-1185">Reference proteome</keyword>
<dbReference type="GO" id="GO:0009897">
    <property type="term" value="C:external side of plasma membrane"/>
    <property type="evidence" value="ECO:0007669"/>
    <property type="project" value="TreeGrafter"/>
</dbReference>
<dbReference type="SUPFAM" id="SSF49265">
    <property type="entry name" value="Fibronectin type III"/>
    <property type="match status" value="3"/>
</dbReference>
<accession>A0A0L7LK38</accession>
<keyword evidence="5 9" id="KW-0675">Receptor</keyword>
<keyword evidence="2" id="KW-0812">Transmembrane</keyword>
<dbReference type="SMART" id="SM00060">
    <property type="entry name" value="FN3"/>
    <property type="match status" value="2"/>
</dbReference>
<keyword evidence="4" id="KW-0472">Membrane</keyword>
<name>A0A0L7LK38_OPEBR</name>
<dbReference type="Gene3D" id="2.60.40.10">
    <property type="entry name" value="Immunoglobulins"/>
    <property type="match status" value="3"/>
</dbReference>
<keyword evidence="7" id="KW-0732">Signal</keyword>
<dbReference type="Proteomes" id="UP000037510">
    <property type="component" value="Unassembled WGS sequence"/>
</dbReference>
<evidence type="ECO:0000256" key="4">
    <source>
        <dbReference type="ARBA" id="ARBA00023136"/>
    </source>
</evidence>
<evidence type="ECO:0000313" key="9">
    <source>
        <dbReference type="EMBL" id="KOB75812.1"/>
    </source>
</evidence>
<feature type="signal peptide" evidence="7">
    <location>
        <begin position="1"/>
        <end position="23"/>
    </location>
</feature>
<keyword evidence="3" id="KW-1133">Transmembrane helix</keyword>
<sequence length="698" mass="79739">MKFSLLFWCITIQWLIAIPRVFSRCLGVDLSLSVHPEGMISVPYGQPLEILCSDDRYTADNLQFENGGEPIPSIKVNTTTRRLSMENHKKGVFTYYCRNTVTNKVCASRVVVDSAPLDVTDFACKSQNLDVINCTWSNPGFSATNYTFSSLVSDNYEDICTTERSGRARYCTWNTSGQPRYRQHEKEFFFYITFCNVFGCNEQNFTINHFAIVKPDPPKNLKVLGNGTHSVILQWSIPNNMFDFLPNGVDHKIEYQIAKIDKTSYFRKVDTSGLPAKNGTYKFQLSDLPYAHMQYEVRIYIRPKEADKDEFWSDFTYLVFYTASERPQRPPDTVVGAFEQSSFVTTRRIYVYWKQLEEYEEAGANFTYKVVTHQGTENTKRLLADNKKSLSYIVLDNASLGAINVEIWSINDKGSSFNKSHLYIPPNIDTLALRVPSFTKLGYENGTHKLSWVSINTVDNYTVFWCQHNTAKICSGRINFTVLEANKTNHVIDLPRENRYQFAISANVGSKTSGMVWTTCDISKDDIPMYRFPVELHHGIPGKSFVTIAWDMACTLQEGIITGYNITYWPVINTSNVCDTSFTNSSVYVSDPKQMEINITDLNPNTTYVFALTLNTTYGLKVIENALTEITTTEDTPTGPRNVNIAKDEAISWDSPLKKNGIIRKSDVIYNYTEEYSFNNGSVLRRSFKIEEHIRMNV</sequence>
<dbReference type="PANTHER" id="PTHR23037">
    <property type="entry name" value="CYTOKINE RECEPTOR"/>
    <property type="match status" value="1"/>
</dbReference>
<evidence type="ECO:0000256" key="2">
    <source>
        <dbReference type="ARBA" id="ARBA00022692"/>
    </source>
</evidence>
<dbReference type="InterPro" id="IPR036116">
    <property type="entry name" value="FN3_sf"/>
</dbReference>
<comment type="caution">
    <text evidence="9">The sequence shown here is derived from an EMBL/GenBank/DDBJ whole genome shotgun (WGS) entry which is preliminary data.</text>
</comment>
<feature type="domain" description="Fibronectin type-III" evidence="8">
    <location>
        <begin position="532"/>
        <end position="635"/>
    </location>
</feature>
<feature type="chain" id="PRO_5005573515" evidence="7">
    <location>
        <begin position="24"/>
        <end position="698"/>
    </location>
</feature>
<reference evidence="9 10" key="1">
    <citation type="journal article" date="2015" name="Genome Biol. Evol.">
        <title>The genome of winter moth (Operophtera brumata) provides a genomic perspective on sexual dimorphism and phenology.</title>
        <authorList>
            <person name="Derks M.F."/>
            <person name="Smit S."/>
            <person name="Salis L."/>
            <person name="Schijlen E."/>
            <person name="Bossers A."/>
            <person name="Mateman C."/>
            <person name="Pijl A.S."/>
            <person name="de Ridder D."/>
            <person name="Groenen M.A."/>
            <person name="Visser M.E."/>
            <person name="Megens H.J."/>
        </authorList>
    </citation>
    <scope>NUCLEOTIDE SEQUENCE [LARGE SCALE GENOMIC DNA]</scope>
    <source>
        <strain evidence="9">WM2013NL</strain>
        <tissue evidence="9">Head and thorax</tissue>
    </source>
</reference>
<dbReference type="InterPro" id="IPR003961">
    <property type="entry name" value="FN3_dom"/>
</dbReference>